<gene>
    <name evidence="2" type="ORF">E1091_05665</name>
</gene>
<comment type="caution">
    <text evidence="2">The sequence shown here is derived from an EMBL/GenBank/DDBJ whole genome shotgun (WGS) entry which is preliminary data.</text>
</comment>
<evidence type="ECO:0000256" key="1">
    <source>
        <dbReference type="SAM" id="MobiDB-lite"/>
    </source>
</evidence>
<proteinExistence type="predicted"/>
<evidence type="ECO:0000313" key="3">
    <source>
        <dbReference type="Proteomes" id="UP000295626"/>
    </source>
</evidence>
<accession>A0ABY2DJ72</accession>
<sequence length="126" mass="13800">MTAAHAYEYELPPHAGPPSEAVEAAEEGNVVYLTRHGQRVVAMGPPTSLNPHDLERIGQYLESVASNPNRTEALRARAREQLAQLEDIIEQAINEEDAQACSDALQSIRAGESTQPWNSVKRELGL</sequence>
<reference evidence="2 3" key="1">
    <citation type="submission" date="2019-02" db="EMBL/GenBank/DDBJ databases">
        <title>Draft genome sequences of novel Actinobacteria.</title>
        <authorList>
            <person name="Sahin N."/>
            <person name="Ay H."/>
            <person name="Saygin H."/>
        </authorList>
    </citation>
    <scope>NUCLEOTIDE SEQUENCE [LARGE SCALE GENOMIC DNA]</scope>
    <source>
        <strain evidence="2 3">JCM 30529</strain>
    </source>
</reference>
<keyword evidence="3" id="KW-1185">Reference proteome</keyword>
<protein>
    <recommendedName>
        <fullName evidence="4">Type II toxin-antitoxin system Phd/YefM family antitoxin</fullName>
    </recommendedName>
</protein>
<organism evidence="2 3">
    <name type="scientific">Micromonospora fluostatini</name>
    <dbReference type="NCBI Taxonomy" id="1629071"/>
    <lineage>
        <taxon>Bacteria</taxon>
        <taxon>Bacillati</taxon>
        <taxon>Actinomycetota</taxon>
        <taxon>Actinomycetes</taxon>
        <taxon>Micromonosporales</taxon>
        <taxon>Micromonosporaceae</taxon>
        <taxon>Micromonospora</taxon>
    </lineage>
</organism>
<name>A0ABY2DJ72_9ACTN</name>
<dbReference type="Proteomes" id="UP000295626">
    <property type="component" value="Unassembled WGS sequence"/>
</dbReference>
<evidence type="ECO:0008006" key="4">
    <source>
        <dbReference type="Google" id="ProtNLM"/>
    </source>
</evidence>
<feature type="region of interest" description="Disordered" evidence="1">
    <location>
        <begin position="1"/>
        <end position="23"/>
    </location>
</feature>
<evidence type="ECO:0000313" key="2">
    <source>
        <dbReference type="EMBL" id="TDC00055.1"/>
    </source>
</evidence>
<dbReference type="EMBL" id="SMKE01000128">
    <property type="protein sequence ID" value="TDC00055.1"/>
    <property type="molecule type" value="Genomic_DNA"/>
</dbReference>